<comment type="caution">
    <text evidence="4">The sequence shown here is derived from an EMBL/GenBank/DDBJ whole genome shotgun (WGS) entry which is preliminary data.</text>
</comment>
<comment type="subunit">
    <text evidence="3">Component of a cohesin-like complex composed of ScpA, ScpB and the Smc homodimer, in which ScpA and ScpB bind to the head domain of Smc. The presence of the three proteins is required for the association of the complex with DNA.</text>
</comment>
<accession>A0A1V4SK78</accession>
<dbReference type="Gene3D" id="1.10.10.580">
    <property type="entry name" value="Structural maintenance of chromosome 1. Chain E"/>
    <property type="match status" value="1"/>
</dbReference>
<dbReference type="GO" id="GO:0006260">
    <property type="term" value="P:DNA replication"/>
    <property type="evidence" value="ECO:0007669"/>
    <property type="project" value="UniProtKB-UniRule"/>
</dbReference>
<evidence type="ECO:0000313" key="4">
    <source>
        <dbReference type="EMBL" id="OPX43647.1"/>
    </source>
</evidence>
<dbReference type="EMBL" id="MZGX01000015">
    <property type="protein sequence ID" value="OPX43647.1"/>
    <property type="molecule type" value="Genomic_DNA"/>
</dbReference>
<dbReference type="Gene3D" id="6.10.250.2410">
    <property type="match status" value="1"/>
</dbReference>
<gene>
    <name evidence="3 4" type="primary">scpA</name>
    <name evidence="4" type="ORF">CLHUN_23660</name>
</gene>
<dbReference type="GO" id="GO:0007059">
    <property type="term" value="P:chromosome segregation"/>
    <property type="evidence" value="ECO:0007669"/>
    <property type="project" value="UniProtKB-UniRule"/>
</dbReference>
<keyword evidence="3" id="KW-0131">Cell cycle</keyword>
<keyword evidence="5" id="KW-1185">Reference proteome</keyword>
<name>A0A1V4SK78_RUMHU</name>
<dbReference type="STRING" id="48256.CLHUN_23660"/>
<evidence type="ECO:0000313" key="5">
    <source>
        <dbReference type="Proteomes" id="UP000191554"/>
    </source>
</evidence>
<protein>
    <recommendedName>
        <fullName evidence="2 3">Segregation and condensation protein A</fullName>
    </recommendedName>
</protein>
<reference evidence="4 5" key="1">
    <citation type="submission" date="2017-03" db="EMBL/GenBank/DDBJ databases">
        <title>Genome sequence of Clostridium hungatei DSM 14427.</title>
        <authorList>
            <person name="Poehlein A."/>
            <person name="Daniel R."/>
        </authorList>
    </citation>
    <scope>NUCLEOTIDE SEQUENCE [LARGE SCALE GENOMIC DNA]</scope>
    <source>
        <strain evidence="4 5">DSM 14427</strain>
    </source>
</reference>
<dbReference type="HAMAP" id="MF_01805">
    <property type="entry name" value="ScpA"/>
    <property type="match status" value="1"/>
</dbReference>
<keyword evidence="1 3" id="KW-0159">Chromosome partition</keyword>
<comment type="similarity">
    <text evidence="3">Belongs to the ScpA family.</text>
</comment>
<proteinExistence type="inferred from homology"/>
<dbReference type="RefSeq" id="WP_080064799.1">
    <property type="nucleotide sequence ID" value="NZ_MZGX01000015.1"/>
</dbReference>
<dbReference type="GO" id="GO:0005737">
    <property type="term" value="C:cytoplasm"/>
    <property type="evidence" value="ECO:0007669"/>
    <property type="project" value="UniProtKB-SubCell"/>
</dbReference>
<comment type="subcellular location">
    <subcellularLocation>
        <location evidence="3">Cytoplasm</location>
    </subcellularLocation>
    <text evidence="3">Associated with two foci at the outer edges of the nucleoid region in young cells, and at four foci within both cell halves in older cells.</text>
</comment>
<dbReference type="PANTHER" id="PTHR33969:SF2">
    <property type="entry name" value="SEGREGATION AND CONDENSATION PROTEIN A"/>
    <property type="match status" value="1"/>
</dbReference>
<dbReference type="Pfam" id="PF02616">
    <property type="entry name" value="SMC_ScpA"/>
    <property type="match status" value="1"/>
</dbReference>
<organism evidence="4 5">
    <name type="scientific">Ruminiclostridium hungatei</name>
    <name type="common">Clostridium hungatei</name>
    <dbReference type="NCBI Taxonomy" id="48256"/>
    <lineage>
        <taxon>Bacteria</taxon>
        <taxon>Bacillati</taxon>
        <taxon>Bacillota</taxon>
        <taxon>Clostridia</taxon>
        <taxon>Eubacteriales</taxon>
        <taxon>Oscillospiraceae</taxon>
        <taxon>Ruminiclostridium</taxon>
    </lineage>
</organism>
<evidence type="ECO:0000256" key="3">
    <source>
        <dbReference type="HAMAP-Rule" id="MF_01805"/>
    </source>
</evidence>
<keyword evidence="3" id="KW-0963">Cytoplasm</keyword>
<evidence type="ECO:0000256" key="2">
    <source>
        <dbReference type="ARBA" id="ARBA00044777"/>
    </source>
</evidence>
<dbReference type="InterPro" id="IPR023093">
    <property type="entry name" value="ScpA-like_C"/>
</dbReference>
<dbReference type="InterPro" id="IPR003768">
    <property type="entry name" value="ScpA"/>
</dbReference>
<dbReference type="AlphaFoldDB" id="A0A1V4SK78"/>
<sequence>MESALTKACTLKLDNFEGPFDLLFHLFEKNQVDIYDIPINAITDQYLDYLYAMQQLDLEVASEFLVMASTLLHIKSKMLLPEKKEQKEEELDPREELVKRLIEYKRYKEFTSELKAFEKKWDTVVFRLPETIDLPVREEVLEIDPQILRQQYLAILDRNRKKVNAGAKNITKLIEHEKVSLRSKMRDVIKQLLSKMSFRFSDLFPAKTKSKTEVVTGFMAILELAKMKKVRIVQKQQFSDIHIVGNSTLGGEEDNFDLYNEIDDNVREF</sequence>
<dbReference type="PANTHER" id="PTHR33969">
    <property type="entry name" value="SEGREGATION AND CONDENSATION PROTEIN A"/>
    <property type="match status" value="1"/>
</dbReference>
<comment type="function">
    <text evidence="3">Participates in chromosomal partition during cell division. May act via the formation of a condensin-like complex containing Smc and ScpB that pull DNA away from mid-cell into both cell halves.</text>
</comment>
<dbReference type="OrthoDB" id="9811016at2"/>
<evidence type="ECO:0000256" key="1">
    <source>
        <dbReference type="ARBA" id="ARBA00022829"/>
    </source>
</evidence>
<dbReference type="GO" id="GO:0051301">
    <property type="term" value="P:cell division"/>
    <property type="evidence" value="ECO:0007669"/>
    <property type="project" value="UniProtKB-KW"/>
</dbReference>
<dbReference type="Proteomes" id="UP000191554">
    <property type="component" value="Unassembled WGS sequence"/>
</dbReference>
<keyword evidence="3" id="KW-0132">Cell division</keyword>